<dbReference type="RefSeq" id="WP_160745378.1">
    <property type="nucleotide sequence ID" value="NZ_WTYK01000001.1"/>
</dbReference>
<organism evidence="3 4">
    <name type="scientific">Croceibacterium soli</name>
    <dbReference type="NCBI Taxonomy" id="1739690"/>
    <lineage>
        <taxon>Bacteria</taxon>
        <taxon>Pseudomonadati</taxon>
        <taxon>Pseudomonadota</taxon>
        <taxon>Alphaproteobacteria</taxon>
        <taxon>Sphingomonadales</taxon>
        <taxon>Erythrobacteraceae</taxon>
        <taxon>Croceibacterium</taxon>
    </lineage>
</organism>
<comment type="caution">
    <text evidence="3">The sequence shown here is derived from an EMBL/GenBank/DDBJ whole genome shotgun (WGS) entry which is preliminary data.</text>
</comment>
<feature type="chain" id="PRO_5026345831" description="SnoaL-like domain-containing protein" evidence="1">
    <location>
        <begin position="26"/>
        <end position="183"/>
    </location>
</feature>
<dbReference type="Pfam" id="PF12680">
    <property type="entry name" value="SnoaL_2"/>
    <property type="match status" value="1"/>
</dbReference>
<dbReference type="AlphaFoldDB" id="A0A6I4UNK6"/>
<proteinExistence type="predicted"/>
<accession>A0A6I4UNK6</accession>
<dbReference type="EMBL" id="WTYK01000001">
    <property type="protein sequence ID" value="MXP40560.1"/>
    <property type="molecule type" value="Genomic_DNA"/>
</dbReference>
<feature type="domain" description="SnoaL-like" evidence="2">
    <location>
        <begin position="69"/>
        <end position="165"/>
    </location>
</feature>
<name>A0A6I4UNK6_9SPHN</name>
<dbReference type="SUPFAM" id="SSF54427">
    <property type="entry name" value="NTF2-like"/>
    <property type="match status" value="1"/>
</dbReference>
<evidence type="ECO:0000313" key="3">
    <source>
        <dbReference type="EMBL" id="MXP40560.1"/>
    </source>
</evidence>
<dbReference type="Gene3D" id="3.10.450.50">
    <property type="match status" value="1"/>
</dbReference>
<dbReference type="InterPro" id="IPR032710">
    <property type="entry name" value="NTF2-like_dom_sf"/>
</dbReference>
<protein>
    <recommendedName>
        <fullName evidence="2">SnoaL-like domain-containing protein</fullName>
    </recommendedName>
</protein>
<evidence type="ECO:0000259" key="2">
    <source>
        <dbReference type="Pfam" id="PF12680"/>
    </source>
</evidence>
<keyword evidence="4" id="KW-1185">Reference proteome</keyword>
<reference evidence="3 4" key="1">
    <citation type="submission" date="2019-12" db="EMBL/GenBank/DDBJ databases">
        <title>Genomic-based taxomic classification of the family Erythrobacteraceae.</title>
        <authorList>
            <person name="Xu L."/>
        </authorList>
    </citation>
    <scope>NUCLEOTIDE SEQUENCE [LARGE SCALE GENOMIC DNA]</scope>
    <source>
        <strain evidence="3 4">MCCC 1K02066</strain>
    </source>
</reference>
<keyword evidence="1" id="KW-0732">Signal</keyword>
<dbReference type="Proteomes" id="UP000469159">
    <property type="component" value="Unassembled WGS sequence"/>
</dbReference>
<gene>
    <name evidence="3" type="ORF">GRI75_02720</name>
</gene>
<sequence length="183" mass="20189">MKRTLALVTAAATMLALAAPLPAAAQMRPLSDPVVAHPDPESLFTSADPQLHRNKQAALHIMRELLQCNQWSRAGEWLTDRYIQHNPLAASGLEGVINYFVNIAKRQPTPTCDRLTTPVVAVQAEGDFVTVLMQRELPVPGIEGETYTTTWFDTWRFVDGKADEHWDPATLPPVQTPPAGERG</sequence>
<dbReference type="OrthoDB" id="9812089at2"/>
<evidence type="ECO:0000256" key="1">
    <source>
        <dbReference type="SAM" id="SignalP"/>
    </source>
</evidence>
<dbReference type="InterPro" id="IPR037401">
    <property type="entry name" value="SnoaL-like"/>
</dbReference>
<feature type="signal peptide" evidence="1">
    <location>
        <begin position="1"/>
        <end position="25"/>
    </location>
</feature>
<evidence type="ECO:0000313" key="4">
    <source>
        <dbReference type="Proteomes" id="UP000469159"/>
    </source>
</evidence>